<dbReference type="Pfam" id="PF00226">
    <property type="entry name" value="DnaJ"/>
    <property type="match status" value="1"/>
</dbReference>
<name>A0A7J7I7J8_CAMSI</name>
<dbReference type="InterPro" id="IPR001623">
    <property type="entry name" value="DnaJ_domain"/>
</dbReference>
<protein>
    <recommendedName>
        <fullName evidence="1">J domain-containing protein</fullName>
    </recommendedName>
</protein>
<dbReference type="InterPro" id="IPR053232">
    <property type="entry name" value="DnaJ_C/III_chloroplastic"/>
</dbReference>
<dbReference type="SMART" id="SM00271">
    <property type="entry name" value="DnaJ"/>
    <property type="match status" value="1"/>
</dbReference>
<dbReference type="AlphaFoldDB" id="A0A7J7I7J8"/>
<dbReference type="PANTHER" id="PTHR45090:SF3">
    <property type="entry name" value="OS09G0368800 PROTEIN"/>
    <property type="match status" value="1"/>
</dbReference>
<dbReference type="InterPro" id="IPR036869">
    <property type="entry name" value="J_dom_sf"/>
</dbReference>
<organism evidence="2 3">
    <name type="scientific">Camellia sinensis</name>
    <name type="common">Tea plant</name>
    <name type="synonym">Thea sinensis</name>
    <dbReference type="NCBI Taxonomy" id="4442"/>
    <lineage>
        <taxon>Eukaryota</taxon>
        <taxon>Viridiplantae</taxon>
        <taxon>Streptophyta</taxon>
        <taxon>Embryophyta</taxon>
        <taxon>Tracheophyta</taxon>
        <taxon>Spermatophyta</taxon>
        <taxon>Magnoliopsida</taxon>
        <taxon>eudicotyledons</taxon>
        <taxon>Gunneridae</taxon>
        <taxon>Pentapetalae</taxon>
        <taxon>asterids</taxon>
        <taxon>Ericales</taxon>
        <taxon>Theaceae</taxon>
        <taxon>Camellia</taxon>
    </lineage>
</organism>
<dbReference type="GO" id="GO:0009507">
    <property type="term" value="C:chloroplast"/>
    <property type="evidence" value="ECO:0007669"/>
    <property type="project" value="TreeGrafter"/>
</dbReference>
<evidence type="ECO:0000313" key="2">
    <source>
        <dbReference type="EMBL" id="KAF5960541.1"/>
    </source>
</evidence>
<keyword evidence="3" id="KW-1185">Reference proteome</keyword>
<dbReference type="PRINTS" id="PR00625">
    <property type="entry name" value="JDOMAIN"/>
</dbReference>
<proteinExistence type="predicted"/>
<comment type="caution">
    <text evidence="2">The sequence shown here is derived from an EMBL/GenBank/DDBJ whole genome shotgun (WGS) entry which is preliminary data.</text>
</comment>
<dbReference type="EMBL" id="JACBKZ010000001">
    <property type="protein sequence ID" value="KAF5960541.1"/>
    <property type="molecule type" value="Genomic_DNA"/>
</dbReference>
<feature type="domain" description="J" evidence="1">
    <location>
        <begin position="48"/>
        <end position="116"/>
    </location>
</feature>
<dbReference type="PROSITE" id="PS50076">
    <property type="entry name" value="DNAJ_2"/>
    <property type="match status" value="1"/>
</dbReference>
<evidence type="ECO:0000259" key="1">
    <source>
        <dbReference type="PROSITE" id="PS50076"/>
    </source>
</evidence>
<reference evidence="3" key="1">
    <citation type="journal article" date="2020" name="Nat. Commun.">
        <title>Genome assembly of wild tea tree DASZ reveals pedigree and selection history of tea varieties.</title>
        <authorList>
            <person name="Zhang W."/>
            <person name="Zhang Y."/>
            <person name="Qiu H."/>
            <person name="Guo Y."/>
            <person name="Wan H."/>
            <person name="Zhang X."/>
            <person name="Scossa F."/>
            <person name="Alseekh S."/>
            <person name="Zhang Q."/>
            <person name="Wang P."/>
            <person name="Xu L."/>
            <person name="Schmidt M.H."/>
            <person name="Jia X."/>
            <person name="Li D."/>
            <person name="Zhu A."/>
            <person name="Guo F."/>
            <person name="Chen W."/>
            <person name="Ni D."/>
            <person name="Usadel B."/>
            <person name="Fernie A.R."/>
            <person name="Wen W."/>
        </authorList>
    </citation>
    <scope>NUCLEOTIDE SEQUENCE [LARGE SCALE GENOMIC DNA]</scope>
    <source>
        <strain evidence="3">cv. G240</strain>
    </source>
</reference>
<dbReference type="SUPFAM" id="SSF46565">
    <property type="entry name" value="Chaperone J-domain"/>
    <property type="match status" value="1"/>
</dbReference>
<dbReference type="Gene3D" id="1.10.287.110">
    <property type="entry name" value="DnaJ domain"/>
    <property type="match status" value="1"/>
</dbReference>
<dbReference type="CDD" id="cd06257">
    <property type="entry name" value="DnaJ"/>
    <property type="match status" value="1"/>
</dbReference>
<sequence>MEIHLQMNPKIGTMVPLVYKGRSGQKINKVKIISCSAQKLAMHKPKTNFYEVLSLGSENVGFDEIKKAYRTMALQYHPDVCPPSTKQESTRRFIELREAYETLSDPISRRNHDYELGLVDSLGWSGFCMQERRSSFNKEVWKRQLSGLRERSGDRMKGRKRD</sequence>
<gene>
    <name evidence="2" type="ORF">HYC85_001750</name>
</gene>
<dbReference type="Proteomes" id="UP000593564">
    <property type="component" value="Unassembled WGS sequence"/>
</dbReference>
<evidence type="ECO:0000313" key="3">
    <source>
        <dbReference type="Proteomes" id="UP000593564"/>
    </source>
</evidence>
<dbReference type="PANTHER" id="PTHR45090">
    <property type="entry name" value="CHAPERONE PROTEIN DNAJ 20 CHLOROPLASTIC"/>
    <property type="match status" value="1"/>
</dbReference>
<reference evidence="2 3" key="2">
    <citation type="submission" date="2020-07" db="EMBL/GenBank/DDBJ databases">
        <title>Genome assembly of wild tea tree DASZ reveals pedigree and selection history of tea varieties.</title>
        <authorList>
            <person name="Zhang W."/>
        </authorList>
    </citation>
    <scope>NUCLEOTIDE SEQUENCE [LARGE SCALE GENOMIC DNA]</scope>
    <source>
        <strain evidence="3">cv. G240</strain>
        <tissue evidence="2">Leaf</tissue>
    </source>
</reference>
<accession>A0A7J7I7J8</accession>